<gene>
    <name evidence="3" type="ORF">QCA50_008737</name>
</gene>
<keyword evidence="2" id="KW-0732">Signal</keyword>
<name>A0AAW0G4D1_9APHY</name>
<evidence type="ECO:0008006" key="5">
    <source>
        <dbReference type="Google" id="ProtNLM"/>
    </source>
</evidence>
<feature type="compositionally biased region" description="Low complexity" evidence="1">
    <location>
        <begin position="153"/>
        <end position="178"/>
    </location>
</feature>
<dbReference type="PANTHER" id="PTHR34883:SF15">
    <property type="entry name" value="EXTRACELLULAR SERINE-RICH PROTEIN"/>
    <property type="match status" value="1"/>
</dbReference>
<evidence type="ECO:0000313" key="3">
    <source>
        <dbReference type="EMBL" id="KAK7688365.1"/>
    </source>
</evidence>
<feature type="chain" id="PRO_5043710030" description="Extracellular serine-rich protein" evidence="2">
    <location>
        <begin position="21"/>
        <end position="207"/>
    </location>
</feature>
<sequence length="207" mass="21715">MPISHALLLLILTAVKQITAQNYVTVGSLANPFSIRPPYVDVDLNSSTGIAVTFESVSSVIQQSTFENPCTWGGEGYFSYNYTATVSTPSVTIKFSDLPGQPPYWFFDAASDHCKRGMVFAVNPESESQFNDFRTRALSGGVAPTATVQSGLTNSSATSATGSASEAAQTTDGSNSEGGNDDGAMSLSASMFFVSMLAAITSGWAVL</sequence>
<dbReference type="EMBL" id="JASBNA010000011">
    <property type="protein sequence ID" value="KAK7688365.1"/>
    <property type="molecule type" value="Genomic_DNA"/>
</dbReference>
<feature type="region of interest" description="Disordered" evidence="1">
    <location>
        <begin position="149"/>
        <end position="181"/>
    </location>
</feature>
<evidence type="ECO:0000313" key="4">
    <source>
        <dbReference type="Proteomes" id="UP001385951"/>
    </source>
</evidence>
<dbReference type="Gene3D" id="2.60.40.420">
    <property type="entry name" value="Cupredoxins - blue copper proteins"/>
    <property type="match status" value="1"/>
</dbReference>
<dbReference type="InterPro" id="IPR052953">
    <property type="entry name" value="Ser-rich/MCO-related"/>
</dbReference>
<accession>A0AAW0G4D1</accession>
<protein>
    <recommendedName>
        <fullName evidence="5">Extracellular serine-rich protein</fullName>
    </recommendedName>
</protein>
<evidence type="ECO:0000256" key="1">
    <source>
        <dbReference type="SAM" id="MobiDB-lite"/>
    </source>
</evidence>
<dbReference type="Proteomes" id="UP001385951">
    <property type="component" value="Unassembled WGS sequence"/>
</dbReference>
<proteinExistence type="predicted"/>
<dbReference type="AlphaFoldDB" id="A0AAW0G4D1"/>
<dbReference type="PANTHER" id="PTHR34883">
    <property type="entry name" value="SERINE-RICH PROTEIN, PUTATIVE-RELATED-RELATED"/>
    <property type="match status" value="1"/>
</dbReference>
<feature type="signal peptide" evidence="2">
    <location>
        <begin position="1"/>
        <end position="20"/>
    </location>
</feature>
<comment type="caution">
    <text evidence="3">The sequence shown here is derived from an EMBL/GenBank/DDBJ whole genome shotgun (WGS) entry which is preliminary data.</text>
</comment>
<dbReference type="InterPro" id="IPR008972">
    <property type="entry name" value="Cupredoxin"/>
</dbReference>
<evidence type="ECO:0000256" key="2">
    <source>
        <dbReference type="SAM" id="SignalP"/>
    </source>
</evidence>
<keyword evidence="4" id="KW-1185">Reference proteome</keyword>
<reference evidence="3 4" key="1">
    <citation type="submission" date="2022-09" db="EMBL/GenBank/DDBJ databases">
        <authorList>
            <person name="Palmer J.M."/>
        </authorList>
    </citation>
    <scope>NUCLEOTIDE SEQUENCE [LARGE SCALE GENOMIC DNA]</scope>
    <source>
        <strain evidence="3 4">DSM 7382</strain>
    </source>
</reference>
<organism evidence="3 4">
    <name type="scientific">Cerrena zonata</name>
    <dbReference type="NCBI Taxonomy" id="2478898"/>
    <lineage>
        <taxon>Eukaryota</taxon>
        <taxon>Fungi</taxon>
        <taxon>Dikarya</taxon>
        <taxon>Basidiomycota</taxon>
        <taxon>Agaricomycotina</taxon>
        <taxon>Agaricomycetes</taxon>
        <taxon>Polyporales</taxon>
        <taxon>Cerrenaceae</taxon>
        <taxon>Cerrena</taxon>
    </lineage>
</organism>